<comment type="caution">
    <text evidence="1">The sequence shown here is derived from an EMBL/GenBank/DDBJ whole genome shotgun (WGS) entry which is preliminary data.</text>
</comment>
<evidence type="ECO:0000313" key="2">
    <source>
        <dbReference type="Proteomes" id="UP001302812"/>
    </source>
</evidence>
<organism evidence="1 2">
    <name type="scientific">Canariomyces notabilis</name>
    <dbReference type="NCBI Taxonomy" id="2074819"/>
    <lineage>
        <taxon>Eukaryota</taxon>
        <taxon>Fungi</taxon>
        <taxon>Dikarya</taxon>
        <taxon>Ascomycota</taxon>
        <taxon>Pezizomycotina</taxon>
        <taxon>Sordariomycetes</taxon>
        <taxon>Sordariomycetidae</taxon>
        <taxon>Sordariales</taxon>
        <taxon>Chaetomiaceae</taxon>
        <taxon>Canariomyces</taxon>
    </lineage>
</organism>
<name>A0AAN6TGB5_9PEZI</name>
<protein>
    <submittedName>
        <fullName evidence="1">Uncharacterized protein</fullName>
    </submittedName>
</protein>
<dbReference type="GeneID" id="89934408"/>
<reference evidence="1" key="1">
    <citation type="journal article" date="2023" name="Mol. Phylogenet. Evol.">
        <title>Genome-scale phylogeny and comparative genomics of the fungal order Sordariales.</title>
        <authorList>
            <person name="Hensen N."/>
            <person name="Bonometti L."/>
            <person name="Westerberg I."/>
            <person name="Brannstrom I.O."/>
            <person name="Guillou S."/>
            <person name="Cros-Aarteil S."/>
            <person name="Calhoun S."/>
            <person name="Haridas S."/>
            <person name="Kuo A."/>
            <person name="Mondo S."/>
            <person name="Pangilinan J."/>
            <person name="Riley R."/>
            <person name="LaButti K."/>
            <person name="Andreopoulos B."/>
            <person name="Lipzen A."/>
            <person name="Chen C."/>
            <person name="Yan M."/>
            <person name="Daum C."/>
            <person name="Ng V."/>
            <person name="Clum A."/>
            <person name="Steindorff A."/>
            <person name="Ohm R.A."/>
            <person name="Martin F."/>
            <person name="Silar P."/>
            <person name="Natvig D.O."/>
            <person name="Lalanne C."/>
            <person name="Gautier V."/>
            <person name="Ament-Velasquez S.L."/>
            <person name="Kruys A."/>
            <person name="Hutchinson M.I."/>
            <person name="Powell A.J."/>
            <person name="Barry K."/>
            <person name="Miller A.N."/>
            <person name="Grigoriev I.V."/>
            <person name="Debuchy R."/>
            <person name="Gladieux P."/>
            <person name="Hiltunen Thoren M."/>
            <person name="Johannesson H."/>
        </authorList>
    </citation>
    <scope>NUCLEOTIDE SEQUENCE</scope>
    <source>
        <strain evidence="1">CBS 508.74</strain>
    </source>
</reference>
<keyword evidence="2" id="KW-1185">Reference proteome</keyword>
<gene>
    <name evidence="1" type="ORF">N656DRAFT_608470</name>
</gene>
<dbReference type="AlphaFoldDB" id="A0AAN6TGB5"/>
<sequence length="206" mass="23340">MSERFLIFPMALFGKELIYTSEFNRWQLTAALSSRCINKEWLLFLMMRIWKGVRQGRAMPDAGSPLLYSRTGLLLGTHLSSWAFGWKAVGRGEVAPPAEVWNRHRGLPSRLDGVRSCNFFCKSFSMGLHGCRGPAVQGYVSRLAAGHNLEDTFPYRPLRSHPQLAEAHRWYFVNWLRDGMFSRDGMPIVGIETGRAGSPRSCSLND</sequence>
<dbReference type="RefSeq" id="XP_064671522.1">
    <property type="nucleotide sequence ID" value="XM_064810283.1"/>
</dbReference>
<evidence type="ECO:0000313" key="1">
    <source>
        <dbReference type="EMBL" id="KAK4113952.1"/>
    </source>
</evidence>
<accession>A0AAN6TGB5</accession>
<dbReference type="Proteomes" id="UP001302812">
    <property type="component" value="Unassembled WGS sequence"/>
</dbReference>
<reference evidence="1" key="2">
    <citation type="submission" date="2023-05" db="EMBL/GenBank/DDBJ databases">
        <authorList>
            <consortium name="Lawrence Berkeley National Laboratory"/>
            <person name="Steindorff A."/>
            <person name="Hensen N."/>
            <person name="Bonometti L."/>
            <person name="Westerberg I."/>
            <person name="Brannstrom I.O."/>
            <person name="Guillou S."/>
            <person name="Cros-Aarteil S."/>
            <person name="Calhoun S."/>
            <person name="Haridas S."/>
            <person name="Kuo A."/>
            <person name="Mondo S."/>
            <person name="Pangilinan J."/>
            <person name="Riley R."/>
            <person name="Labutti K."/>
            <person name="Andreopoulos B."/>
            <person name="Lipzen A."/>
            <person name="Chen C."/>
            <person name="Yanf M."/>
            <person name="Daum C."/>
            <person name="Ng V."/>
            <person name="Clum A."/>
            <person name="Ohm R."/>
            <person name="Martin F."/>
            <person name="Silar P."/>
            <person name="Natvig D."/>
            <person name="Lalanne C."/>
            <person name="Gautier V."/>
            <person name="Ament-Velasquez S.L."/>
            <person name="Kruys A."/>
            <person name="Hutchinson M.I."/>
            <person name="Powell A.J."/>
            <person name="Barry K."/>
            <person name="Miller A.N."/>
            <person name="Grigoriev I.V."/>
            <person name="Debuchy R."/>
            <person name="Gladieux P."/>
            <person name="Thoren M.H."/>
            <person name="Johannesson H."/>
        </authorList>
    </citation>
    <scope>NUCLEOTIDE SEQUENCE</scope>
    <source>
        <strain evidence="1">CBS 508.74</strain>
    </source>
</reference>
<dbReference type="EMBL" id="MU853338">
    <property type="protein sequence ID" value="KAK4113952.1"/>
    <property type="molecule type" value="Genomic_DNA"/>
</dbReference>
<proteinExistence type="predicted"/>